<keyword evidence="3" id="KW-1185">Reference proteome</keyword>
<sequence length="79" mass="8203">MAARPATHDARKTTPGRPPPPRGRPLPDLALPYAAPAARAAGRAMDEATRYVRDRAAAVTGTVGGTVRGSVSVLVEAMR</sequence>
<accession>A0A509E9Y0</accession>
<name>A0A509E9Y0_9HYPH</name>
<dbReference type="EMBL" id="CABFPH010000015">
    <property type="protein sequence ID" value="VUD71017.1"/>
    <property type="molecule type" value="Genomic_DNA"/>
</dbReference>
<feature type="region of interest" description="Disordered" evidence="1">
    <location>
        <begin position="1"/>
        <end position="27"/>
    </location>
</feature>
<dbReference type="AlphaFoldDB" id="A0A509E9Y0"/>
<gene>
    <name evidence="2" type="ORF">MET9862_01591</name>
</gene>
<feature type="compositionally biased region" description="Basic and acidic residues" evidence="1">
    <location>
        <begin position="1"/>
        <end position="12"/>
    </location>
</feature>
<reference evidence="2 3" key="1">
    <citation type="submission" date="2019-06" db="EMBL/GenBank/DDBJ databases">
        <authorList>
            <person name="Rodrigo-Torres L."/>
            <person name="Arahal R. D."/>
            <person name="Lucena T."/>
        </authorList>
    </citation>
    <scope>NUCLEOTIDE SEQUENCE [LARGE SCALE GENOMIC DNA]</scope>
    <source>
        <strain evidence="2 3">SB0023/3</strain>
    </source>
</reference>
<protein>
    <submittedName>
        <fullName evidence="2">Uncharacterized protein</fullName>
    </submittedName>
</protein>
<dbReference type="Proteomes" id="UP000410984">
    <property type="component" value="Unassembled WGS sequence"/>
</dbReference>
<organism evidence="2 3">
    <name type="scientific">Methylobacterium symbioticum</name>
    <dbReference type="NCBI Taxonomy" id="2584084"/>
    <lineage>
        <taxon>Bacteria</taxon>
        <taxon>Pseudomonadati</taxon>
        <taxon>Pseudomonadota</taxon>
        <taxon>Alphaproteobacteria</taxon>
        <taxon>Hyphomicrobiales</taxon>
        <taxon>Methylobacteriaceae</taxon>
        <taxon>Methylobacterium</taxon>
    </lineage>
</organism>
<evidence type="ECO:0000256" key="1">
    <source>
        <dbReference type="SAM" id="MobiDB-lite"/>
    </source>
</evidence>
<evidence type="ECO:0000313" key="3">
    <source>
        <dbReference type="Proteomes" id="UP000410984"/>
    </source>
</evidence>
<evidence type="ECO:0000313" key="2">
    <source>
        <dbReference type="EMBL" id="VUD71017.1"/>
    </source>
</evidence>
<proteinExistence type="predicted"/>